<accession>A0A0G4I8D1</accession>
<dbReference type="EMBL" id="CDMZ01005590">
    <property type="protein sequence ID" value="CEM53263.1"/>
    <property type="molecule type" value="Genomic_DNA"/>
</dbReference>
<proteinExistence type="predicted"/>
<feature type="region of interest" description="Disordered" evidence="1">
    <location>
        <begin position="387"/>
        <end position="410"/>
    </location>
</feature>
<protein>
    <submittedName>
        <fullName evidence="2">Uncharacterized protein</fullName>
    </submittedName>
</protein>
<name>A0A0G4I8D1_9ALVE</name>
<evidence type="ECO:0000256" key="1">
    <source>
        <dbReference type="SAM" id="MobiDB-lite"/>
    </source>
</evidence>
<feature type="compositionally biased region" description="Low complexity" evidence="1">
    <location>
        <begin position="92"/>
        <end position="101"/>
    </location>
</feature>
<dbReference type="VEuPathDB" id="CryptoDB:Cvel_11831"/>
<feature type="region of interest" description="Disordered" evidence="1">
    <location>
        <begin position="84"/>
        <end position="152"/>
    </location>
</feature>
<gene>
    <name evidence="2" type="ORF">Cvel_11831</name>
</gene>
<reference evidence="2" key="1">
    <citation type="submission" date="2014-11" db="EMBL/GenBank/DDBJ databases">
        <authorList>
            <person name="Otto D Thomas"/>
            <person name="Naeem Raeece"/>
        </authorList>
    </citation>
    <scope>NUCLEOTIDE SEQUENCE</scope>
</reference>
<feature type="compositionally biased region" description="Low complexity" evidence="1">
    <location>
        <begin position="113"/>
        <end position="134"/>
    </location>
</feature>
<organism evidence="2">
    <name type="scientific">Chromera velia CCMP2878</name>
    <dbReference type="NCBI Taxonomy" id="1169474"/>
    <lineage>
        <taxon>Eukaryota</taxon>
        <taxon>Sar</taxon>
        <taxon>Alveolata</taxon>
        <taxon>Colpodellida</taxon>
        <taxon>Chromeraceae</taxon>
        <taxon>Chromera</taxon>
    </lineage>
</organism>
<sequence>MRDTDPVFRTGDVIMVRNRADESANFLQEVVERLTELFLRFLLPLWWASSLRSRKPNPGQRKKTVTQEFFDYWVKTWAAVTTAASSGSPERSPSLLPPGLKKPSDSPDGSLGRSRTSSLASCSGSSSKAQSTARLTLRGLPPSPSRHALPRLPLRLKEGGRFEKFAQYLMYNINGHRPGGVHDIQGSGEESSASDADRLPTISLVSAHLLCPRKDIVPEPARSLFPPSPAWFQQSSKRTAALFRSLCKQQSDLPTLKVLSEQLQSSNGHATSLGWSNIEIGRGSDYFKAVITHDQTISELERLESEGTLAGLLTAGADLVHTTAEQNKSAIEGAFEDKQSKNLGNKVDDGKACGESFNATDNLKGGPKSSEPADRVAAISGVSRAVFSGGSTGGGDREDETNRDFDEETVNTSRLEEDYVFFYVQNREKELLKGDQIGMGVDPTKWLEVGEKGQKSVKEGLKCHWYDPVEVPIRFRINKAAGGVWVDASTLKQITLARVNKQTPTVPAPRQPEGGLFARCCSGREVDKGSEITFQ</sequence>
<evidence type="ECO:0000313" key="2">
    <source>
        <dbReference type="EMBL" id="CEM53263.1"/>
    </source>
</evidence>
<feature type="compositionally biased region" description="Acidic residues" evidence="1">
    <location>
        <begin position="397"/>
        <end position="409"/>
    </location>
</feature>
<dbReference type="AlphaFoldDB" id="A0A0G4I8D1"/>